<organism evidence="1 2">
    <name type="scientific">Xylaria bambusicola</name>
    <dbReference type="NCBI Taxonomy" id="326684"/>
    <lineage>
        <taxon>Eukaryota</taxon>
        <taxon>Fungi</taxon>
        <taxon>Dikarya</taxon>
        <taxon>Ascomycota</taxon>
        <taxon>Pezizomycotina</taxon>
        <taxon>Sordariomycetes</taxon>
        <taxon>Xylariomycetidae</taxon>
        <taxon>Xylariales</taxon>
        <taxon>Xylariaceae</taxon>
        <taxon>Xylaria</taxon>
    </lineage>
</organism>
<keyword evidence="2" id="KW-1185">Reference proteome</keyword>
<dbReference type="AlphaFoldDB" id="A0AAN7ZFE0"/>
<comment type="caution">
    <text evidence="1">The sequence shown here is derived from an EMBL/GenBank/DDBJ whole genome shotgun (WGS) entry which is preliminary data.</text>
</comment>
<gene>
    <name evidence="1" type="ORF">RRF57_013268</name>
</gene>
<evidence type="ECO:0000313" key="1">
    <source>
        <dbReference type="EMBL" id="KAK5637553.1"/>
    </source>
</evidence>
<name>A0AAN7ZFE0_9PEZI</name>
<reference evidence="1 2" key="1">
    <citation type="submission" date="2023-10" db="EMBL/GenBank/DDBJ databases">
        <title>Draft genome sequence of Xylaria bambusicola isolate GMP-LS, the root and basal stem rot pathogen of sugarcane in Indonesia.</title>
        <authorList>
            <person name="Selvaraj P."/>
            <person name="Muralishankar V."/>
            <person name="Muruganantham S."/>
            <person name="Sp S."/>
            <person name="Haryani S."/>
            <person name="Lau K.J.X."/>
            <person name="Naqvi N.I."/>
        </authorList>
    </citation>
    <scope>NUCLEOTIDE SEQUENCE [LARGE SCALE GENOMIC DNA]</scope>
    <source>
        <strain evidence="1">GMP-LS</strain>
    </source>
</reference>
<evidence type="ECO:0000313" key="2">
    <source>
        <dbReference type="Proteomes" id="UP001305414"/>
    </source>
</evidence>
<dbReference type="EMBL" id="JAWHQM010000133">
    <property type="protein sequence ID" value="KAK5637553.1"/>
    <property type="molecule type" value="Genomic_DNA"/>
</dbReference>
<sequence length="73" mass="8144">MNSRTSFGGDESSRFQRTQLRPPVVEVMRVGPRVREEVRVGRGCVEVEDLDGDAWGAAEPGRCAQRDEDGAYF</sequence>
<proteinExistence type="predicted"/>
<accession>A0AAN7ZFE0</accession>
<protein>
    <submittedName>
        <fullName evidence="1">Uncharacterized protein</fullName>
    </submittedName>
</protein>
<dbReference type="Proteomes" id="UP001305414">
    <property type="component" value="Unassembled WGS sequence"/>
</dbReference>